<keyword evidence="2" id="KW-0813">Transport</keyword>
<dbReference type="InterPro" id="IPR011701">
    <property type="entry name" value="MFS"/>
</dbReference>
<organism evidence="9">
    <name type="scientific">freshwater metagenome</name>
    <dbReference type="NCBI Taxonomy" id="449393"/>
    <lineage>
        <taxon>unclassified sequences</taxon>
        <taxon>metagenomes</taxon>
        <taxon>ecological metagenomes</taxon>
    </lineage>
</organism>
<dbReference type="Gene3D" id="1.20.1250.20">
    <property type="entry name" value="MFS general substrate transporter like domains"/>
    <property type="match status" value="1"/>
</dbReference>
<dbReference type="CDD" id="cd06173">
    <property type="entry name" value="MFS_MefA_like"/>
    <property type="match status" value="1"/>
</dbReference>
<reference evidence="9" key="1">
    <citation type="submission" date="2020-05" db="EMBL/GenBank/DDBJ databases">
        <authorList>
            <person name="Chiriac C."/>
            <person name="Salcher M."/>
            <person name="Ghai R."/>
            <person name="Kavagutti S V."/>
        </authorList>
    </citation>
    <scope>NUCLEOTIDE SEQUENCE</scope>
</reference>
<feature type="transmembrane region" description="Helical" evidence="7">
    <location>
        <begin position="376"/>
        <end position="395"/>
    </location>
</feature>
<feature type="transmembrane region" description="Helical" evidence="7">
    <location>
        <begin position="259"/>
        <end position="277"/>
    </location>
</feature>
<keyword evidence="6 7" id="KW-0472">Membrane</keyword>
<feature type="transmembrane region" description="Helical" evidence="7">
    <location>
        <begin position="106"/>
        <end position="128"/>
    </location>
</feature>
<keyword evidence="3" id="KW-1003">Cell membrane</keyword>
<evidence type="ECO:0000256" key="6">
    <source>
        <dbReference type="ARBA" id="ARBA00023136"/>
    </source>
</evidence>
<evidence type="ECO:0000256" key="7">
    <source>
        <dbReference type="SAM" id="Phobius"/>
    </source>
</evidence>
<dbReference type="PANTHER" id="PTHR43266">
    <property type="entry name" value="MACROLIDE-EFFLUX PROTEIN"/>
    <property type="match status" value="1"/>
</dbReference>
<dbReference type="InterPro" id="IPR036259">
    <property type="entry name" value="MFS_trans_sf"/>
</dbReference>
<feature type="transmembrane region" description="Helical" evidence="7">
    <location>
        <begin position="45"/>
        <end position="67"/>
    </location>
</feature>
<gene>
    <name evidence="9" type="ORF">UFOPK1561_00846</name>
</gene>
<dbReference type="GO" id="GO:0005886">
    <property type="term" value="C:plasma membrane"/>
    <property type="evidence" value="ECO:0007669"/>
    <property type="project" value="UniProtKB-SubCell"/>
</dbReference>
<accession>A0A6J6DFB6</accession>
<proteinExistence type="predicted"/>
<evidence type="ECO:0000256" key="4">
    <source>
        <dbReference type="ARBA" id="ARBA00022692"/>
    </source>
</evidence>
<dbReference type="GO" id="GO:0022857">
    <property type="term" value="F:transmembrane transporter activity"/>
    <property type="evidence" value="ECO:0007669"/>
    <property type="project" value="InterPro"/>
</dbReference>
<dbReference type="InterPro" id="IPR020846">
    <property type="entry name" value="MFS_dom"/>
</dbReference>
<keyword evidence="5 7" id="KW-1133">Transmembrane helix</keyword>
<feature type="transmembrane region" description="Helical" evidence="7">
    <location>
        <begin position="215"/>
        <end position="239"/>
    </location>
</feature>
<evidence type="ECO:0000256" key="3">
    <source>
        <dbReference type="ARBA" id="ARBA00022475"/>
    </source>
</evidence>
<feature type="transmembrane region" description="Helical" evidence="7">
    <location>
        <begin position="79"/>
        <end position="100"/>
    </location>
</feature>
<sequence>MASTKEKATKVPFILSQIANLFSVAAGSAVFMAFPWLAIELTGSATSAGLLVTITSIPGLLLAPVMGSIVDKFGRRKTIIWIEAACALVAALIPFVAGIWVMTLPILIALGTARSAVAAGATTARKAFVPDVARVGKLSLERANSIHEAVFSSGFAVGPAVAAICIGWLGPYNTFYVVALFSLLAGLLMLPIKAKEHYEDHEDDHSMFRFAFEGFYVLFKTPSVLMLMLGIMTFALIYLPTEMVVLPKFYNLISEPQQLGFLLSIMAGFTVIGSLLFERLSKKFKYTTIFRITLLGVAGCMVPMSFLLDYGWMLFFGALLGLAWGPLPPLLNTVIQRKVAPSKRGRVFSLEMAIWSGGPMMSMIPVGLAVDGLGVANTYKILALLVVVAALFVTLSRHMKEINKADFQA</sequence>
<comment type="subcellular location">
    <subcellularLocation>
        <location evidence="1">Cell membrane</location>
        <topology evidence="1">Multi-pass membrane protein</topology>
    </subcellularLocation>
</comment>
<protein>
    <submittedName>
        <fullName evidence="9">Unannotated protein</fullName>
    </submittedName>
</protein>
<feature type="transmembrane region" description="Helical" evidence="7">
    <location>
        <begin position="289"/>
        <end position="308"/>
    </location>
</feature>
<feature type="transmembrane region" description="Helical" evidence="7">
    <location>
        <begin position="21"/>
        <end position="39"/>
    </location>
</feature>
<dbReference type="Pfam" id="PF07690">
    <property type="entry name" value="MFS_1"/>
    <property type="match status" value="1"/>
</dbReference>
<dbReference type="SUPFAM" id="SSF103473">
    <property type="entry name" value="MFS general substrate transporter"/>
    <property type="match status" value="1"/>
</dbReference>
<feature type="transmembrane region" description="Helical" evidence="7">
    <location>
        <begin position="149"/>
        <end position="169"/>
    </location>
</feature>
<evidence type="ECO:0000313" key="9">
    <source>
        <dbReference type="EMBL" id="CAB4560078.1"/>
    </source>
</evidence>
<evidence type="ECO:0000259" key="8">
    <source>
        <dbReference type="PROSITE" id="PS50850"/>
    </source>
</evidence>
<feature type="transmembrane region" description="Helical" evidence="7">
    <location>
        <begin position="314"/>
        <end position="335"/>
    </location>
</feature>
<evidence type="ECO:0000256" key="2">
    <source>
        <dbReference type="ARBA" id="ARBA00022448"/>
    </source>
</evidence>
<evidence type="ECO:0000256" key="1">
    <source>
        <dbReference type="ARBA" id="ARBA00004651"/>
    </source>
</evidence>
<evidence type="ECO:0000256" key="5">
    <source>
        <dbReference type="ARBA" id="ARBA00022989"/>
    </source>
</evidence>
<feature type="transmembrane region" description="Helical" evidence="7">
    <location>
        <begin position="347"/>
        <end position="370"/>
    </location>
</feature>
<keyword evidence="4 7" id="KW-0812">Transmembrane</keyword>
<feature type="transmembrane region" description="Helical" evidence="7">
    <location>
        <begin position="175"/>
        <end position="194"/>
    </location>
</feature>
<feature type="domain" description="Major facilitator superfamily (MFS) profile" evidence="8">
    <location>
        <begin position="12"/>
        <end position="401"/>
    </location>
</feature>
<dbReference type="PANTHER" id="PTHR43266:SF2">
    <property type="entry name" value="MAJOR FACILITATOR SUPERFAMILY (MFS) PROFILE DOMAIN-CONTAINING PROTEIN"/>
    <property type="match status" value="1"/>
</dbReference>
<dbReference type="EMBL" id="CAEZSZ010000115">
    <property type="protein sequence ID" value="CAB4560078.1"/>
    <property type="molecule type" value="Genomic_DNA"/>
</dbReference>
<name>A0A6J6DFB6_9ZZZZ</name>
<dbReference type="PROSITE" id="PS50850">
    <property type="entry name" value="MFS"/>
    <property type="match status" value="1"/>
</dbReference>
<dbReference type="AlphaFoldDB" id="A0A6J6DFB6"/>